<dbReference type="InterPro" id="IPR023187">
    <property type="entry name" value="Tscrpt_reg_MarR-type_CS"/>
</dbReference>
<dbReference type="EMBL" id="LT907988">
    <property type="protein sequence ID" value="SOE48832.1"/>
    <property type="molecule type" value="Genomic_DNA"/>
</dbReference>
<dbReference type="Gene3D" id="1.10.10.10">
    <property type="entry name" value="Winged helix-like DNA-binding domain superfamily/Winged helix DNA-binding domain"/>
    <property type="match status" value="1"/>
</dbReference>
<evidence type="ECO:0000313" key="7">
    <source>
        <dbReference type="EMBL" id="SOE48832.1"/>
    </source>
</evidence>
<feature type="domain" description="HTH marR-type" evidence="5">
    <location>
        <begin position="28"/>
        <end position="160"/>
    </location>
</feature>
<evidence type="ECO:0000259" key="5">
    <source>
        <dbReference type="PROSITE" id="PS50995"/>
    </source>
</evidence>
<dbReference type="InterPro" id="IPR036390">
    <property type="entry name" value="WH_DNA-bd_sf"/>
</dbReference>
<dbReference type="SMART" id="SM00347">
    <property type="entry name" value="HTH_MARR"/>
    <property type="match status" value="1"/>
</dbReference>
<evidence type="ECO:0000313" key="6">
    <source>
        <dbReference type="EMBL" id="SBT26067.1"/>
    </source>
</evidence>
<feature type="compositionally biased region" description="Polar residues" evidence="4">
    <location>
        <begin position="1"/>
        <end position="12"/>
    </location>
</feature>
<gene>
    <name evidence="6" type="ORF">ODI_00547</name>
    <name evidence="7" type="ORF">ODI_R1673</name>
</gene>
<dbReference type="GO" id="GO:0003700">
    <property type="term" value="F:DNA-binding transcription factor activity"/>
    <property type="evidence" value="ECO:0007669"/>
    <property type="project" value="InterPro"/>
</dbReference>
<dbReference type="PRINTS" id="PR00598">
    <property type="entry name" value="HTHMARR"/>
</dbReference>
<organism evidence="6 8">
    <name type="scientific">Orrella dioscoreae</name>
    <dbReference type="NCBI Taxonomy" id="1851544"/>
    <lineage>
        <taxon>Bacteria</taxon>
        <taxon>Pseudomonadati</taxon>
        <taxon>Pseudomonadota</taxon>
        <taxon>Betaproteobacteria</taxon>
        <taxon>Burkholderiales</taxon>
        <taxon>Alcaligenaceae</taxon>
        <taxon>Orrella</taxon>
    </lineage>
</organism>
<evidence type="ECO:0000256" key="1">
    <source>
        <dbReference type="ARBA" id="ARBA00023015"/>
    </source>
</evidence>
<evidence type="ECO:0000256" key="2">
    <source>
        <dbReference type="ARBA" id="ARBA00023125"/>
    </source>
</evidence>
<dbReference type="InterPro" id="IPR036388">
    <property type="entry name" value="WH-like_DNA-bd_sf"/>
</dbReference>
<dbReference type="PANTHER" id="PTHR42756">
    <property type="entry name" value="TRANSCRIPTIONAL REGULATOR, MARR"/>
    <property type="match status" value="1"/>
</dbReference>
<dbReference type="KEGG" id="odi:ODI_R1673"/>
<dbReference type="STRING" id="1851544.ODI_00547"/>
<name>A0A1C3K3W9_9BURK</name>
<sequence>MAGMSTPSTDPHSTPAAHYRGDSRCLSNDSIGYLIKQVYLSLNRVIDKEMAPLELTAMQWRPLIMVALRRAETPAELARLIGVDTGAITRTLDRLESKGLLRRVRSSEDRRVIKLEMTEAGQATSERIPPLLASALNLHLRGFSNEEAAVLGGLLRRMIANGGELS</sequence>
<evidence type="ECO:0000256" key="3">
    <source>
        <dbReference type="ARBA" id="ARBA00023163"/>
    </source>
</evidence>
<dbReference type="AlphaFoldDB" id="A0A1C3K3W9"/>
<feature type="region of interest" description="Disordered" evidence="4">
    <location>
        <begin position="1"/>
        <end position="21"/>
    </location>
</feature>
<reference evidence="6 8" key="1">
    <citation type="submission" date="2016-06" db="EMBL/GenBank/DDBJ databases">
        <authorList>
            <person name="Kjaerup R.B."/>
            <person name="Dalgaard T.S."/>
            <person name="Juul-Madsen H.R."/>
        </authorList>
    </citation>
    <scope>NUCLEOTIDE SEQUENCE [LARGE SCALE GENOMIC DNA]</scope>
    <source>
        <strain evidence="6">Orrdi1</strain>
    </source>
</reference>
<keyword evidence="3" id="KW-0804">Transcription</keyword>
<protein>
    <submittedName>
        <fullName evidence="6">Transcriptional regulator, MarR family</fullName>
    </submittedName>
</protein>
<dbReference type="InterPro" id="IPR000835">
    <property type="entry name" value="HTH_MarR-typ"/>
</dbReference>
<dbReference type="PROSITE" id="PS50995">
    <property type="entry name" value="HTH_MARR_2"/>
    <property type="match status" value="1"/>
</dbReference>
<keyword evidence="8" id="KW-1185">Reference proteome</keyword>
<dbReference type="SUPFAM" id="SSF46785">
    <property type="entry name" value="Winged helix' DNA-binding domain"/>
    <property type="match status" value="1"/>
</dbReference>
<dbReference type="EMBL" id="FLRC01000025">
    <property type="protein sequence ID" value="SBT26067.1"/>
    <property type="molecule type" value="Genomic_DNA"/>
</dbReference>
<evidence type="ECO:0000256" key="4">
    <source>
        <dbReference type="SAM" id="MobiDB-lite"/>
    </source>
</evidence>
<proteinExistence type="predicted"/>
<dbReference type="GO" id="GO:0003677">
    <property type="term" value="F:DNA binding"/>
    <property type="evidence" value="ECO:0007669"/>
    <property type="project" value="UniProtKB-KW"/>
</dbReference>
<dbReference type="Pfam" id="PF01047">
    <property type="entry name" value="MarR"/>
    <property type="match status" value="1"/>
</dbReference>
<dbReference type="PROSITE" id="PS01117">
    <property type="entry name" value="HTH_MARR_1"/>
    <property type="match status" value="1"/>
</dbReference>
<evidence type="ECO:0000313" key="8">
    <source>
        <dbReference type="Proteomes" id="UP000078558"/>
    </source>
</evidence>
<reference evidence="7 8" key="2">
    <citation type="submission" date="2017-08" db="EMBL/GenBank/DDBJ databases">
        <authorList>
            <person name="de Groot N.N."/>
        </authorList>
    </citation>
    <scope>NUCLEOTIDE SEQUENCE [LARGE SCALE GENOMIC DNA]</scope>
    <source>
        <strain evidence="7">Orrdi1</strain>
    </source>
</reference>
<dbReference type="PANTHER" id="PTHR42756:SF1">
    <property type="entry name" value="TRANSCRIPTIONAL REPRESSOR OF EMRAB OPERON"/>
    <property type="match status" value="1"/>
</dbReference>
<keyword evidence="1" id="KW-0805">Transcription regulation</keyword>
<dbReference type="Proteomes" id="UP000078558">
    <property type="component" value="Chromosome I"/>
</dbReference>
<keyword evidence="2" id="KW-0238">DNA-binding</keyword>
<accession>A0A1C3K3W9</accession>